<dbReference type="EMBL" id="PXOQ01000009">
    <property type="protein sequence ID" value="PSG88648.1"/>
    <property type="molecule type" value="Genomic_DNA"/>
</dbReference>
<gene>
    <name evidence="1" type="ORF">C7H52_10165</name>
</gene>
<protein>
    <recommendedName>
        <fullName evidence="3">PhoP regulatory network protein YrbL</fullName>
    </recommendedName>
</protein>
<dbReference type="OrthoDB" id="595236at2"/>
<proteinExistence type="predicted"/>
<name>A0A2T1N9W6_9FLAO</name>
<evidence type="ECO:0000313" key="1">
    <source>
        <dbReference type="EMBL" id="PSG88648.1"/>
    </source>
</evidence>
<dbReference type="RefSeq" id="WP_106463788.1">
    <property type="nucleotide sequence ID" value="NZ_PXOQ01000009.1"/>
</dbReference>
<comment type="caution">
    <text evidence="1">The sequence shown here is derived from an EMBL/GenBank/DDBJ whole genome shotgun (WGS) entry which is preliminary data.</text>
</comment>
<organism evidence="1 2">
    <name type="scientific">Aurantibacter aestuarii</name>
    <dbReference type="NCBI Taxonomy" id="1266046"/>
    <lineage>
        <taxon>Bacteria</taxon>
        <taxon>Pseudomonadati</taxon>
        <taxon>Bacteroidota</taxon>
        <taxon>Flavobacteriia</taxon>
        <taxon>Flavobacteriales</taxon>
        <taxon>Flavobacteriaceae</taxon>
        <taxon>Aurantibacter</taxon>
    </lineage>
</organism>
<keyword evidence="2" id="KW-1185">Reference proteome</keyword>
<evidence type="ECO:0008006" key="3">
    <source>
        <dbReference type="Google" id="ProtNLM"/>
    </source>
</evidence>
<accession>A0A2T1N9W6</accession>
<dbReference type="AlphaFoldDB" id="A0A2T1N9W6"/>
<dbReference type="InterPro" id="IPR019647">
    <property type="entry name" value="PhoP_reg_network_YrbL"/>
</dbReference>
<dbReference type="Proteomes" id="UP000238426">
    <property type="component" value="Unassembled WGS sequence"/>
</dbReference>
<reference evidence="1 2" key="1">
    <citation type="submission" date="2018-03" db="EMBL/GenBank/DDBJ databases">
        <title>Mesoflavibacter sp. HG37 and Mesoflavibacter sp. HG96 sp.nov., two marine bacteria isolated from seawater of Western Pacific Ocean.</title>
        <authorList>
            <person name="Cheng H."/>
            <person name="Wu Y.-H."/>
            <person name="Guo L.-L."/>
            <person name="Xu X.-W."/>
        </authorList>
    </citation>
    <scope>NUCLEOTIDE SEQUENCE [LARGE SCALE GENOMIC DNA]</scope>
    <source>
        <strain evidence="1 2">KCTC 32269</strain>
    </source>
</reference>
<sequence>MKMINISAKHYIGEGDIRTCYEHPENKFLCIKIPKPHVKEEYTNKELRYFKKIKKHTKNDSSFYSDYRGEVSTNLGIGQTFDLIRDESTGKISKTLEFYLLQNQQTIPILELEKALSVLKDQMLKYKVFTRDLRARNICCKKLNENKIELVIIDGLGHSDFFPFADYVTYFSKRKLIRSYHRWHFNTIQDQINFLKI</sequence>
<evidence type="ECO:0000313" key="2">
    <source>
        <dbReference type="Proteomes" id="UP000238426"/>
    </source>
</evidence>
<dbReference type="Pfam" id="PF10707">
    <property type="entry name" value="YrbL-PhoP_reg"/>
    <property type="match status" value="1"/>
</dbReference>